<sequence>MAVGALHEITPDLVLIEGRHPHTLWGDPDVPTIAVYRRGPRLYLLDTGAGPEQEAAIRAVAARYTGIEEVLLLNSHGHPDHLGNNHVLAAIPAARRRHHIARAARPALDHAAFFARMYRTGLEYFDYLDGLDLAPDRLADLLRALGAPPTLTADDVADLGERMARLGLGPALRGFVPSLVVDVLLRTYPAIHASVGTMVDYEDLGPAEEIAIGSTGWTGWTFADERGEPEVEVLESAGHSAGGVVYHLPGARFLMLADETSALPIWTDADPRRTAATASRAMSLVDEGLLDGIGAGHSPMLPVHGGEARARLQQILDAGQEFTAAVEAVLRRHPAGLCIDALYSELRAEAAPRSVIAVQAGLQFPVFGTFLKLTLLNHCLLLGLPVGSDAAGRPTFRLP</sequence>
<reference evidence="3" key="1">
    <citation type="journal article" date="2019" name="Int. J. Syst. Evol. Microbiol.">
        <title>The Global Catalogue of Microorganisms (GCM) 10K type strain sequencing project: providing services to taxonomists for standard genome sequencing and annotation.</title>
        <authorList>
            <consortium name="The Broad Institute Genomics Platform"/>
            <consortium name="The Broad Institute Genome Sequencing Center for Infectious Disease"/>
            <person name="Wu L."/>
            <person name="Ma J."/>
        </authorList>
    </citation>
    <scope>NUCLEOTIDE SEQUENCE [LARGE SCALE GENOMIC DNA]</scope>
    <source>
        <strain evidence="3">XZYJ18</strain>
    </source>
</reference>
<name>A0ABV9ZHM6_9PSEU</name>
<dbReference type="Gene3D" id="3.60.15.10">
    <property type="entry name" value="Ribonuclease Z/Hydroxyacylglutathione hydrolase-like"/>
    <property type="match status" value="1"/>
</dbReference>
<dbReference type="EMBL" id="JBHSKG010000005">
    <property type="protein sequence ID" value="MFC5138959.1"/>
    <property type="molecule type" value="Genomic_DNA"/>
</dbReference>
<comment type="caution">
    <text evidence="2">The sequence shown here is derived from an EMBL/GenBank/DDBJ whole genome shotgun (WGS) entry which is preliminary data.</text>
</comment>
<protein>
    <submittedName>
        <fullName evidence="2">MBL fold metallo-hydrolase</fullName>
    </submittedName>
</protein>
<dbReference type="InterPro" id="IPR036866">
    <property type="entry name" value="RibonucZ/Hydroxyglut_hydro"/>
</dbReference>
<dbReference type="Proteomes" id="UP001596175">
    <property type="component" value="Unassembled WGS sequence"/>
</dbReference>
<evidence type="ECO:0000313" key="3">
    <source>
        <dbReference type="Proteomes" id="UP001596175"/>
    </source>
</evidence>
<dbReference type="InterPro" id="IPR001279">
    <property type="entry name" value="Metallo-B-lactamas"/>
</dbReference>
<gene>
    <name evidence="2" type="ORF">ACFPK1_12010</name>
</gene>
<proteinExistence type="predicted"/>
<keyword evidence="3" id="KW-1185">Reference proteome</keyword>
<dbReference type="RefSeq" id="WP_378021154.1">
    <property type="nucleotide sequence ID" value="NZ_JBHSKG010000005.1"/>
</dbReference>
<organism evidence="2 3">
    <name type="scientific">Actinomycetospora rhizophila</name>
    <dbReference type="NCBI Taxonomy" id="1416876"/>
    <lineage>
        <taxon>Bacteria</taxon>
        <taxon>Bacillati</taxon>
        <taxon>Actinomycetota</taxon>
        <taxon>Actinomycetes</taxon>
        <taxon>Pseudonocardiales</taxon>
        <taxon>Pseudonocardiaceae</taxon>
        <taxon>Actinomycetospora</taxon>
    </lineage>
</organism>
<dbReference type="SUPFAM" id="SSF56281">
    <property type="entry name" value="Metallo-hydrolase/oxidoreductase"/>
    <property type="match status" value="1"/>
</dbReference>
<evidence type="ECO:0000259" key="1">
    <source>
        <dbReference type="Pfam" id="PF00753"/>
    </source>
</evidence>
<accession>A0ABV9ZHM6</accession>
<evidence type="ECO:0000313" key="2">
    <source>
        <dbReference type="EMBL" id="MFC5138959.1"/>
    </source>
</evidence>
<dbReference type="Pfam" id="PF00753">
    <property type="entry name" value="Lactamase_B"/>
    <property type="match status" value="1"/>
</dbReference>
<feature type="domain" description="Metallo-beta-lactamase" evidence="1">
    <location>
        <begin position="31"/>
        <end position="261"/>
    </location>
</feature>